<evidence type="ECO:0000313" key="9">
    <source>
        <dbReference type="EMBL" id="MEC5388192.1"/>
    </source>
</evidence>
<dbReference type="InterPro" id="IPR002891">
    <property type="entry name" value="APS"/>
</dbReference>
<dbReference type="PANTHER" id="PTHR42700:SF1">
    <property type="entry name" value="SULFATE ADENYLYLTRANSFERASE"/>
    <property type="match status" value="1"/>
</dbReference>
<keyword evidence="5 6" id="KW-0067">ATP-binding</keyword>
<keyword evidence="6" id="KW-0597">Phosphoprotein</keyword>
<dbReference type="InterPro" id="IPR027417">
    <property type="entry name" value="P-loop_NTPase"/>
</dbReference>
<accession>A0ABU6K9J0</accession>
<dbReference type="PANTHER" id="PTHR42700">
    <property type="entry name" value="SULFATE ADENYLYLTRANSFERASE"/>
    <property type="match status" value="1"/>
</dbReference>
<dbReference type="EC" id="2.7.1.25" evidence="2 6"/>
<evidence type="ECO:0000256" key="7">
    <source>
        <dbReference type="RuleBase" id="RU004347"/>
    </source>
</evidence>
<feature type="binding site" evidence="6">
    <location>
        <begin position="11"/>
        <end position="18"/>
    </location>
    <ligand>
        <name>ATP</name>
        <dbReference type="ChEBI" id="CHEBI:30616"/>
    </ligand>
</feature>
<keyword evidence="6 7" id="KW-0418">Kinase</keyword>
<sequence>MHDARTFWLTGLSGAGKSTIASALQERLTQAGRHCTLLDGDVLRTGLCADLGFSPESRAENIRRVAHVCKLFNDAGVTAIVALISPYAHDRDKARQIIDASKFLEIHVATSIELCERRDPKGLYAKARAGEIKQFTGISAPYEAPVAPSCRLDTGQLALADCVELLCRL</sequence>
<organism evidence="9 10">
    <name type="scientific">Uliginosibacterium silvisoli</name>
    <dbReference type="NCBI Taxonomy" id="3114758"/>
    <lineage>
        <taxon>Bacteria</taxon>
        <taxon>Pseudomonadati</taxon>
        <taxon>Pseudomonadota</taxon>
        <taxon>Betaproteobacteria</taxon>
        <taxon>Rhodocyclales</taxon>
        <taxon>Zoogloeaceae</taxon>
        <taxon>Uliginosibacterium</taxon>
    </lineage>
</organism>
<evidence type="ECO:0000256" key="1">
    <source>
        <dbReference type="ARBA" id="ARBA00001823"/>
    </source>
</evidence>
<dbReference type="GO" id="GO:0004020">
    <property type="term" value="F:adenylylsulfate kinase activity"/>
    <property type="evidence" value="ECO:0007669"/>
    <property type="project" value="UniProtKB-EC"/>
</dbReference>
<dbReference type="InterPro" id="IPR059117">
    <property type="entry name" value="APS_kinase_dom"/>
</dbReference>
<evidence type="ECO:0000256" key="4">
    <source>
        <dbReference type="ARBA" id="ARBA00022741"/>
    </source>
</evidence>
<protein>
    <recommendedName>
        <fullName evidence="2 6">Adenylyl-sulfate kinase</fullName>
        <ecNumber evidence="2 6">2.7.1.25</ecNumber>
    </recommendedName>
    <alternativeName>
        <fullName evidence="6">APS kinase</fullName>
    </alternativeName>
    <alternativeName>
        <fullName evidence="6">ATP adenosine-5'-phosphosulfate 3'-phosphotransferase</fullName>
    </alternativeName>
    <alternativeName>
        <fullName evidence="6">Adenosine-5'-phosphosulfate kinase</fullName>
    </alternativeName>
</protein>
<evidence type="ECO:0000256" key="3">
    <source>
        <dbReference type="ARBA" id="ARBA00022679"/>
    </source>
</evidence>
<dbReference type="Proteomes" id="UP001331561">
    <property type="component" value="Unassembled WGS sequence"/>
</dbReference>
<keyword evidence="3 6" id="KW-0808">Transferase</keyword>
<dbReference type="EMBL" id="JAYXHS010000005">
    <property type="protein sequence ID" value="MEC5388192.1"/>
    <property type="molecule type" value="Genomic_DNA"/>
</dbReference>
<dbReference type="CDD" id="cd02027">
    <property type="entry name" value="APSK"/>
    <property type="match status" value="1"/>
</dbReference>
<gene>
    <name evidence="6 9" type="primary">cysC</name>
    <name evidence="9" type="ORF">VVD49_20830</name>
</gene>
<dbReference type="InterPro" id="IPR050512">
    <property type="entry name" value="Sulf_AdTrans/APS_kinase"/>
</dbReference>
<feature type="active site" description="Phosphoserine intermediate" evidence="6">
    <location>
        <position position="85"/>
    </location>
</feature>
<dbReference type="Pfam" id="PF01583">
    <property type="entry name" value="APS_kinase"/>
    <property type="match status" value="1"/>
</dbReference>
<evidence type="ECO:0000313" key="10">
    <source>
        <dbReference type="Proteomes" id="UP001331561"/>
    </source>
</evidence>
<feature type="domain" description="APS kinase" evidence="8">
    <location>
        <begin position="5"/>
        <end position="152"/>
    </location>
</feature>
<dbReference type="SUPFAM" id="SSF52540">
    <property type="entry name" value="P-loop containing nucleoside triphosphate hydrolases"/>
    <property type="match status" value="1"/>
</dbReference>
<reference evidence="9 10" key="1">
    <citation type="submission" date="2024-01" db="EMBL/GenBank/DDBJ databases">
        <title>Uliginosibacterium soil sp. nov.</title>
        <authorList>
            <person name="Lv Y."/>
        </authorList>
    </citation>
    <scope>NUCLEOTIDE SEQUENCE [LARGE SCALE GENOMIC DNA]</scope>
    <source>
        <strain evidence="9 10">H3</strain>
    </source>
</reference>
<dbReference type="RefSeq" id="WP_327601167.1">
    <property type="nucleotide sequence ID" value="NZ_JAYXHS010000005.1"/>
</dbReference>
<dbReference type="NCBIfam" id="NF003013">
    <property type="entry name" value="PRK03846.1"/>
    <property type="match status" value="1"/>
</dbReference>
<keyword evidence="10" id="KW-1185">Reference proteome</keyword>
<comment type="catalytic activity">
    <reaction evidence="1 6 7">
        <text>adenosine 5'-phosphosulfate + ATP = 3'-phosphoadenylyl sulfate + ADP + H(+)</text>
        <dbReference type="Rhea" id="RHEA:24152"/>
        <dbReference type="ChEBI" id="CHEBI:15378"/>
        <dbReference type="ChEBI" id="CHEBI:30616"/>
        <dbReference type="ChEBI" id="CHEBI:58243"/>
        <dbReference type="ChEBI" id="CHEBI:58339"/>
        <dbReference type="ChEBI" id="CHEBI:456216"/>
        <dbReference type="EC" id="2.7.1.25"/>
    </reaction>
</comment>
<dbReference type="Gene3D" id="3.40.50.300">
    <property type="entry name" value="P-loop containing nucleotide triphosphate hydrolases"/>
    <property type="match status" value="1"/>
</dbReference>
<comment type="pathway">
    <text evidence="6 7">Sulfur metabolism; hydrogen sulfide biosynthesis; sulfite from sulfate: step 2/3.</text>
</comment>
<keyword evidence="4 6" id="KW-0547">Nucleotide-binding</keyword>
<comment type="similarity">
    <text evidence="6 7">Belongs to the APS kinase family.</text>
</comment>
<evidence type="ECO:0000256" key="2">
    <source>
        <dbReference type="ARBA" id="ARBA00012121"/>
    </source>
</evidence>
<comment type="caution">
    <text evidence="9">The sequence shown here is derived from an EMBL/GenBank/DDBJ whole genome shotgun (WGS) entry which is preliminary data.</text>
</comment>
<name>A0ABU6K9J0_9RHOO</name>
<comment type="function">
    <text evidence="6 7">Catalyzes the synthesis of activated sulfate.</text>
</comment>
<evidence type="ECO:0000256" key="5">
    <source>
        <dbReference type="ARBA" id="ARBA00022840"/>
    </source>
</evidence>
<evidence type="ECO:0000256" key="6">
    <source>
        <dbReference type="HAMAP-Rule" id="MF_00065"/>
    </source>
</evidence>
<dbReference type="NCBIfam" id="TIGR00455">
    <property type="entry name" value="apsK"/>
    <property type="match status" value="1"/>
</dbReference>
<proteinExistence type="inferred from homology"/>
<evidence type="ECO:0000259" key="8">
    <source>
        <dbReference type="Pfam" id="PF01583"/>
    </source>
</evidence>
<dbReference type="HAMAP" id="MF_00065">
    <property type="entry name" value="Adenylyl_sulf_kinase"/>
    <property type="match status" value="1"/>
</dbReference>